<accession>A0ABT7H548</accession>
<name>A0ABT7H548_9ACTN</name>
<dbReference type="InterPro" id="IPR036390">
    <property type="entry name" value="WH_DNA-bd_sf"/>
</dbReference>
<dbReference type="CDD" id="cd00090">
    <property type="entry name" value="HTH_ARSR"/>
    <property type="match status" value="1"/>
</dbReference>
<reference evidence="6 7" key="1">
    <citation type="submission" date="2023-05" db="EMBL/GenBank/DDBJ databases">
        <title>Sequencing and Assembly of Streptomyces sp. NP73.</title>
        <authorList>
            <person name="Konwar A.N."/>
            <person name="Saikia K."/>
            <person name="Thakur D."/>
        </authorList>
    </citation>
    <scope>NUCLEOTIDE SEQUENCE [LARGE SCALE GENOMIC DNA]</scope>
    <source>
        <strain evidence="6 7">NP73</strain>
    </source>
</reference>
<dbReference type="PANTHER" id="PTHR33154:SF15">
    <property type="entry name" value="REGULATORY PROTEIN ARSR"/>
    <property type="match status" value="1"/>
</dbReference>
<dbReference type="Pfam" id="PF12840">
    <property type="entry name" value="HTH_20"/>
    <property type="match status" value="1"/>
</dbReference>
<dbReference type="Gene3D" id="1.10.10.10">
    <property type="entry name" value="Winged helix-like DNA-binding domain superfamily/Winged helix DNA-binding domain"/>
    <property type="match status" value="1"/>
</dbReference>
<protein>
    <submittedName>
        <fullName evidence="6">Helix-turn-helix domain-containing protein</fullName>
    </submittedName>
</protein>
<evidence type="ECO:0000256" key="2">
    <source>
        <dbReference type="ARBA" id="ARBA00023125"/>
    </source>
</evidence>
<dbReference type="Proteomes" id="UP001223390">
    <property type="component" value="Unassembled WGS sequence"/>
</dbReference>
<evidence type="ECO:0000313" key="7">
    <source>
        <dbReference type="Proteomes" id="UP001223390"/>
    </source>
</evidence>
<evidence type="ECO:0000259" key="5">
    <source>
        <dbReference type="SMART" id="SM00418"/>
    </source>
</evidence>
<evidence type="ECO:0000256" key="3">
    <source>
        <dbReference type="ARBA" id="ARBA00023163"/>
    </source>
</evidence>
<keyword evidence="2" id="KW-0238">DNA-binding</keyword>
<sequence>MPEKNETPPGEPQEPKVRTLDSRSLRGLAHPLRIQLLRALRMSGPATASQLAERLGESSGATSYHLRQLAAHGFIEEAPEHGKGRERWWKPSHDGTRLDDSLSFDDSPETRGAAEVFLAEIMKIHTQELSSWLGESVDWSPAWRGSSDLSDFTLRLTAEQTHELVHKLHELINSYRDLPPAENPEDVETVRFHTHAFPRRNAE</sequence>
<comment type="caution">
    <text evidence="6">The sequence shown here is derived from an EMBL/GenBank/DDBJ whole genome shotgun (WGS) entry which is preliminary data.</text>
</comment>
<gene>
    <name evidence="6" type="ORF">QEZ40_007217</name>
</gene>
<keyword evidence="1" id="KW-0805">Transcription regulation</keyword>
<dbReference type="InterPro" id="IPR051081">
    <property type="entry name" value="HTH_MetalResp_TranReg"/>
</dbReference>
<dbReference type="SUPFAM" id="SSF46785">
    <property type="entry name" value="Winged helix' DNA-binding domain"/>
    <property type="match status" value="1"/>
</dbReference>
<evidence type="ECO:0000313" key="6">
    <source>
        <dbReference type="EMBL" id="MDK9501012.1"/>
    </source>
</evidence>
<dbReference type="InterPro" id="IPR036388">
    <property type="entry name" value="WH-like_DNA-bd_sf"/>
</dbReference>
<feature type="region of interest" description="Disordered" evidence="4">
    <location>
        <begin position="1"/>
        <end position="24"/>
    </location>
</feature>
<organism evidence="6 7">
    <name type="scientific">Streptomyces katrae</name>
    <dbReference type="NCBI Taxonomy" id="68223"/>
    <lineage>
        <taxon>Bacteria</taxon>
        <taxon>Bacillati</taxon>
        <taxon>Actinomycetota</taxon>
        <taxon>Actinomycetes</taxon>
        <taxon>Kitasatosporales</taxon>
        <taxon>Streptomycetaceae</taxon>
        <taxon>Streptomyces</taxon>
    </lineage>
</organism>
<dbReference type="InterPro" id="IPR001845">
    <property type="entry name" value="HTH_ArsR_DNA-bd_dom"/>
</dbReference>
<dbReference type="RefSeq" id="WP_285346472.1">
    <property type="nucleotide sequence ID" value="NZ_JASITI010000083.1"/>
</dbReference>
<dbReference type="EMBL" id="JASITI010000083">
    <property type="protein sequence ID" value="MDK9501012.1"/>
    <property type="molecule type" value="Genomic_DNA"/>
</dbReference>
<keyword evidence="3" id="KW-0804">Transcription</keyword>
<dbReference type="SMART" id="SM00418">
    <property type="entry name" value="HTH_ARSR"/>
    <property type="match status" value="1"/>
</dbReference>
<evidence type="ECO:0000256" key="4">
    <source>
        <dbReference type="SAM" id="MobiDB-lite"/>
    </source>
</evidence>
<dbReference type="InterPro" id="IPR011991">
    <property type="entry name" value="ArsR-like_HTH"/>
</dbReference>
<feature type="compositionally biased region" description="Basic and acidic residues" evidence="4">
    <location>
        <begin position="13"/>
        <end position="24"/>
    </location>
</feature>
<keyword evidence="7" id="KW-1185">Reference proteome</keyword>
<proteinExistence type="predicted"/>
<feature type="domain" description="HTH arsR-type" evidence="5">
    <location>
        <begin position="23"/>
        <end position="106"/>
    </location>
</feature>
<dbReference type="PANTHER" id="PTHR33154">
    <property type="entry name" value="TRANSCRIPTIONAL REGULATOR, ARSR FAMILY"/>
    <property type="match status" value="1"/>
</dbReference>
<evidence type="ECO:0000256" key="1">
    <source>
        <dbReference type="ARBA" id="ARBA00023015"/>
    </source>
</evidence>